<dbReference type="PROSITE" id="PS50835">
    <property type="entry name" value="IG_LIKE"/>
    <property type="match status" value="1"/>
</dbReference>
<dbReference type="AlphaFoldDB" id="A0A1S3L4M9"/>
<evidence type="ECO:0000259" key="5">
    <source>
        <dbReference type="PROSITE" id="PS50835"/>
    </source>
</evidence>
<dbReference type="PANTHER" id="PTHR19944">
    <property type="entry name" value="MHC CLASS II-RELATED"/>
    <property type="match status" value="1"/>
</dbReference>
<dbReference type="STRING" id="8030.ENSSSAP00000018398"/>
<dbReference type="PANTHER" id="PTHR19944:SF86">
    <property type="entry name" value="HLA CLASS II HISTOCOMPATIBILITY ANTIGEN, DR ALPHA CHAIN"/>
    <property type="match status" value="1"/>
</dbReference>
<keyword evidence="6" id="KW-1185">Reference proteome</keyword>
<keyword evidence="2" id="KW-0393">Immunoglobulin domain</keyword>
<dbReference type="InterPro" id="IPR013783">
    <property type="entry name" value="Ig-like_fold"/>
</dbReference>
<keyword evidence="4" id="KW-0732">Signal</keyword>
<dbReference type="SMART" id="SM00407">
    <property type="entry name" value="IGc1"/>
    <property type="match status" value="1"/>
</dbReference>
<dbReference type="Gene3D" id="2.60.40.10">
    <property type="entry name" value="Immunoglobulins"/>
    <property type="match status" value="1"/>
</dbReference>
<dbReference type="RefSeq" id="XP_013985893.1">
    <property type="nucleotide sequence ID" value="XM_014130418.2"/>
</dbReference>
<dbReference type="OrthoDB" id="8925804at2759"/>
<dbReference type="KEGG" id="sasa:106564360"/>
<dbReference type="InterPro" id="IPR011162">
    <property type="entry name" value="MHC_I/II-like_Ag-recog"/>
</dbReference>
<evidence type="ECO:0000313" key="6">
    <source>
        <dbReference type="Proteomes" id="UP001652741"/>
    </source>
</evidence>
<proteinExistence type="predicted"/>
<reference evidence="7" key="1">
    <citation type="submission" date="2025-08" db="UniProtKB">
        <authorList>
            <consortium name="RefSeq"/>
        </authorList>
    </citation>
    <scope>IDENTIFICATION</scope>
</reference>
<keyword evidence="3" id="KW-0472">Membrane</keyword>
<evidence type="ECO:0000256" key="1">
    <source>
        <dbReference type="ARBA" id="ARBA00023180"/>
    </source>
</evidence>
<dbReference type="SUPFAM" id="SSF54452">
    <property type="entry name" value="MHC antigen-recognition domain"/>
    <property type="match status" value="1"/>
</dbReference>
<evidence type="ECO:0000256" key="2">
    <source>
        <dbReference type="ARBA" id="ARBA00023319"/>
    </source>
</evidence>
<dbReference type="InterPro" id="IPR007110">
    <property type="entry name" value="Ig-like_dom"/>
</dbReference>
<feature type="signal peptide" evidence="4">
    <location>
        <begin position="1"/>
        <end position="19"/>
    </location>
</feature>
<feature type="domain" description="Ig-like" evidence="5">
    <location>
        <begin position="97"/>
        <end position="191"/>
    </location>
</feature>
<dbReference type="PROSITE" id="PS00290">
    <property type="entry name" value="IG_MHC"/>
    <property type="match status" value="1"/>
</dbReference>
<dbReference type="GeneID" id="106564360"/>
<dbReference type="OMA" id="EFNMTIV"/>
<organism evidence="6 7">
    <name type="scientific">Salmo salar</name>
    <name type="common">Atlantic salmon</name>
    <dbReference type="NCBI Taxonomy" id="8030"/>
    <lineage>
        <taxon>Eukaryota</taxon>
        <taxon>Metazoa</taxon>
        <taxon>Chordata</taxon>
        <taxon>Craniata</taxon>
        <taxon>Vertebrata</taxon>
        <taxon>Euteleostomi</taxon>
        <taxon>Actinopterygii</taxon>
        <taxon>Neopterygii</taxon>
        <taxon>Teleostei</taxon>
        <taxon>Protacanthopterygii</taxon>
        <taxon>Salmoniformes</taxon>
        <taxon>Salmonidae</taxon>
        <taxon>Salmoninae</taxon>
        <taxon>Salmo</taxon>
    </lineage>
</organism>
<feature type="chain" id="PRO_5010366879" evidence="4">
    <location>
        <begin position="20"/>
        <end position="235"/>
    </location>
</feature>
<keyword evidence="3" id="KW-1133">Transmembrane helix</keyword>
<dbReference type="Bgee" id="ENSSSAG00000008812">
    <property type="expression patterns" value="Expressed in spleen and 23 other cell types or tissues"/>
</dbReference>
<keyword evidence="3" id="KW-0812">Transmembrane</keyword>
<dbReference type="SUPFAM" id="SSF48726">
    <property type="entry name" value="Immunoglobulin"/>
    <property type="match status" value="1"/>
</dbReference>
<evidence type="ECO:0000256" key="4">
    <source>
        <dbReference type="SAM" id="SignalP"/>
    </source>
</evidence>
<dbReference type="Proteomes" id="UP001652741">
    <property type="component" value="Chromosome ssa12"/>
</dbReference>
<keyword evidence="1" id="KW-0325">Glycoprotein</keyword>
<dbReference type="InterPro" id="IPR036179">
    <property type="entry name" value="Ig-like_dom_sf"/>
</dbReference>
<dbReference type="InterPro" id="IPR003006">
    <property type="entry name" value="Ig/MHC_CS"/>
</dbReference>
<name>A0A1S3L4M9_SALSA</name>
<dbReference type="InterPro" id="IPR003597">
    <property type="entry name" value="Ig_C1-set"/>
</dbReference>
<gene>
    <name evidence="7" type="primary">LOC106564360</name>
</gene>
<evidence type="ECO:0000256" key="3">
    <source>
        <dbReference type="SAM" id="Phobius"/>
    </source>
</evidence>
<sequence>MMMALVFMILLFMLSSTQGQEQHVFNVINTRSETEEFNMTIVVDDNEYLHVYLNNKEGVVTLPEWGNYVDCPICVRVAESRRADLNNDIKLFNLETPEAKVPPEIKLYAKDEVKLGINNSLVCFVNNFFPPPVQVKWTKNDENVPKGVKVGQYATNSDYTFYRFSTLTFEPQEGDIYTCIVDHTALDEPLTRTWEFEVPPRASVGPAVFCGLGLTLGLLGVATGTFFLVKGTQCQ</sequence>
<dbReference type="PaxDb" id="8030-ENSSSAP00000018398"/>
<protein>
    <submittedName>
        <fullName evidence="7">H-2 class II histocompatibility antigen, A-Q alpha chain isoform X1</fullName>
    </submittedName>
</protein>
<dbReference type="Pfam" id="PF07654">
    <property type="entry name" value="C1-set"/>
    <property type="match status" value="1"/>
</dbReference>
<feature type="transmembrane region" description="Helical" evidence="3">
    <location>
        <begin position="206"/>
        <end position="229"/>
    </location>
</feature>
<accession>A0A1S3L4M9</accession>
<dbReference type="InterPro" id="IPR050160">
    <property type="entry name" value="MHC/Immunoglobulin"/>
</dbReference>
<evidence type="ECO:0000313" key="7">
    <source>
        <dbReference type="RefSeq" id="XP_013985893.1"/>
    </source>
</evidence>